<sequence>MLAGPRPLRTLVVAMSGVGLMYVTWTLIGPFGLEVGHRYGLSTGEWALLGTVPVVVGALVRIPAGVIADRFGAHLVLPAVSVLAALSVLTLQIVHSVAALVAVACAIGLAGAASPAGAGAIIRAFPPGRRGLAMALFGAVVCLVSAAGIGSRTLPTAALDARLRVLAVALLGYAVLATWLLRSDAGRPAPPPGPRLRPLALVRAPATRHLAVWYGVSGGGVTALDLTLPSYLGNAYGLRLADATVATAVAVALSGAAAVFGGWLSRRHDPIAVLRGCYVAVAPLLVLLAFHPPLAAVAAPALAGVAVGIGISWGTACALIGRAAPPQHAGAAYGAVSAVGTAIAMLPALLVIGLYGLDRSYTIALMLLAGGAVASGGSLHARRRRWLTAAVTFQVPTPGPPGPPDATLTVVSLSARRLRSQLCDVISALAALGTRHELVIVFEPDPAAGPEQLITGLRMRLPSHTILALSAGTPPHPHEVAAVAELLEVGSLPVVLVGAGDAIPAALMLAEQIHADQVLHLAPDRIDGLVHSVVREARHPAGPTPPPLRSPE</sequence>
<evidence type="ECO:0000256" key="3">
    <source>
        <dbReference type="ARBA" id="ARBA00022475"/>
    </source>
</evidence>
<comment type="subcellular location">
    <subcellularLocation>
        <location evidence="1">Cell membrane</location>
        <topology evidence="1">Multi-pass membrane protein</topology>
    </subcellularLocation>
</comment>
<evidence type="ECO:0000256" key="2">
    <source>
        <dbReference type="ARBA" id="ARBA00022448"/>
    </source>
</evidence>
<dbReference type="Proteomes" id="UP000642070">
    <property type="component" value="Unassembled WGS sequence"/>
</dbReference>
<keyword evidence="5 7" id="KW-1133">Transmembrane helix</keyword>
<evidence type="ECO:0000313" key="8">
    <source>
        <dbReference type="EMBL" id="GGM59441.1"/>
    </source>
</evidence>
<feature type="transmembrane region" description="Helical" evidence="7">
    <location>
        <begin position="332"/>
        <end position="355"/>
    </location>
</feature>
<reference evidence="8" key="2">
    <citation type="submission" date="2020-09" db="EMBL/GenBank/DDBJ databases">
        <authorList>
            <person name="Sun Q."/>
            <person name="Ohkuma M."/>
        </authorList>
    </citation>
    <scope>NUCLEOTIDE SEQUENCE</scope>
    <source>
        <strain evidence="8">JCM 19831</strain>
    </source>
</reference>
<dbReference type="PANTHER" id="PTHR23517">
    <property type="entry name" value="RESISTANCE PROTEIN MDTM, PUTATIVE-RELATED-RELATED"/>
    <property type="match status" value="1"/>
</dbReference>
<evidence type="ECO:0000256" key="6">
    <source>
        <dbReference type="ARBA" id="ARBA00023136"/>
    </source>
</evidence>
<keyword evidence="9" id="KW-1185">Reference proteome</keyword>
<keyword evidence="2" id="KW-0813">Transport</keyword>
<feature type="transmembrane region" description="Helical" evidence="7">
    <location>
        <begin position="12"/>
        <end position="33"/>
    </location>
</feature>
<keyword evidence="3" id="KW-1003">Cell membrane</keyword>
<evidence type="ECO:0000256" key="4">
    <source>
        <dbReference type="ARBA" id="ARBA00022692"/>
    </source>
</evidence>
<evidence type="ECO:0000256" key="7">
    <source>
        <dbReference type="SAM" id="Phobius"/>
    </source>
</evidence>
<evidence type="ECO:0000256" key="5">
    <source>
        <dbReference type="ARBA" id="ARBA00022989"/>
    </source>
</evidence>
<dbReference type="GO" id="GO:0005886">
    <property type="term" value="C:plasma membrane"/>
    <property type="evidence" value="ECO:0007669"/>
    <property type="project" value="UniProtKB-SubCell"/>
</dbReference>
<reference evidence="8" key="1">
    <citation type="journal article" date="2014" name="Int. J. Syst. Evol. Microbiol.">
        <title>Complete genome sequence of Corynebacterium casei LMG S-19264T (=DSM 44701T), isolated from a smear-ripened cheese.</title>
        <authorList>
            <consortium name="US DOE Joint Genome Institute (JGI-PGF)"/>
            <person name="Walter F."/>
            <person name="Albersmeier A."/>
            <person name="Kalinowski J."/>
            <person name="Ruckert C."/>
        </authorList>
    </citation>
    <scope>NUCLEOTIDE SEQUENCE</scope>
    <source>
        <strain evidence="8">JCM 19831</strain>
    </source>
</reference>
<accession>A0A917U5B6</accession>
<evidence type="ECO:0000256" key="1">
    <source>
        <dbReference type="ARBA" id="ARBA00004651"/>
    </source>
</evidence>
<proteinExistence type="predicted"/>
<feature type="transmembrane region" description="Helical" evidence="7">
    <location>
        <begin position="361"/>
        <end position="379"/>
    </location>
</feature>
<feature type="transmembrane region" description="Helical" evidence="7">
    <location>
        <begin position="163"/>
        <end position="181"/>
    </location>
</feature>
<comment type="caution">
    <text evidence="8">The sequence shown here is derived from an EMBL/GenBank/DDBJ whole genome shotgun (WGS) entry which is preliminary data.</text>
</comment>
<name>A0A917U5B6_9ACTN</name>
<protein>
    <recommendedName>
        <fullName evidence="10">MFS transporter</fullName>
    </recommendedName>
</protein>
<dbReference type="PANTHER" id="PTHR23517:SF3">
    <property type="entry name" value="INTEGRAL MEMBRANE TRANSPORT PROTEIN"/>
    <property type="match status" value="1"/>
</dbReference>
<dbReference type="GO" id="GO:0022857">
    <property type="term" value="F:transmembrane transporter activity"/>
    <property type="evidence" value="ECO:0007669"/>
    <property type="project" value="InterPro"/>
</dbReference>
<feature type="transmembrane region" description="Helical" evidence="7">
    <location>
        <begin position="297"/>
        <end position="320"/>
    </location>
</feature>
<dbReference type="EMBL" id="BMPI01000042">
    <property type="protein sequence ID" value="GGM59441.1"/>
    <property type="molecule type" value="Genomic_DNA"/>
</dbReference>
<evidence type="ECO:0000313" key="9">
    <source>
        <dbReference type="Proteomes" id="UP000642070"/>
    </source>
</evidence>
<dbReference type="Gene3D" id="1.20.1250.20">
    <property type="entry name" value="MFS general substrate transporter like domains"/>
    <property type="match status" value="1"/>
</dbReference>
<feature type="transmembrane region" description="Helical" evidence="7">
    <location>
        <begin position="75"/>
        <end position="94"/>
    </location>
</feature>
<keyword evidence="4 7" id="KW-0812">Transmembrane</keyword>
<dbReference type="Pfam" id="PF07690">
    <property type="entry name" value="MFS_1"/>
    <property type="match status" value="1"/>
</dbReference>
<feature type="transmembrane region" description="Helical" evidence="7">
    <location>
        <begin position="45"/>
        <end position="68"/>
    </location>
</feature>
<dbReference type="InterPro" id="IPR050171">
    <property type="entry name" value="MFS_Transporters"/>
</dbReference>
<dbReference type="InterPro" id="IPR011701">
    <property type="entry name" value="MFS"/>
</dbReference>
<gene>
    <name evidence="8" type="ORF">GCM10007977_071200</name>
</gene>
<feature type="transmembrane region" description="Helical" evidence="7">
    <location>
        <begin position="272"/>
        <end position="291"/>
    </location>
</feature>
<dbReference type="AlphaFoldDB" id="A0A917U5B6"/>
<dbReference type="InterPro" id="IPR036259">
    <property type="entry name" value="MFS_trans_sf"/>
</dbReference>
<keyword evidence="6 7" id="KW-0472">Membrane</keyword>
<feature type="transmembrane region" description="Helical" evidence="7">
    <location>
        <begin position="100"/>
        <end position="125"/>
    </location>
</feature>
<organism evidence="8 9">
    <name type="scientific">Dactylosporangium sucinum</name>
    <dbReference type="NCBI Taxonomy" id="1424081"/>
    <lineage>
        <taxon>Bacteria</taxon>
        <taxon>Bacillati</taxon>
        <taxon>Actinomycetota</taxon>
        <taxon>Actinomycetes</taxon>
        <taxon>Micromonosporales</taxon>
        <taxon>Micromonosporaceae</taxon>
        <taxon>Dactylosporangium</taxon>
    </lineage>
</organism>
<feature type="transmembrane region" description="Helical" evidence="7">
    <location>
        <begin position="132"/>
        <end position="151"/>
    </location>
</feature>
<feature type="transmembrane region" description="Helical" evidence="7">
    <location>
        <begin position="244"/>
        <end position="265"/>
    </location>
</feature>
<evidence type="ECO:0008006" key="10">
    <source>
        <dbReference type="Google" id="ProtNLM"/>
    </source>
</evidence>
<dbReference type="SUPFAM" id="SSF103473">
    <property type="entry name" value="MFS general substrate transporter"/>
    <property type="match status" value="1"/>
</dbReference>